<dbReference type="WBParaSite" id="NBR_0001452201-mRNA-1">
    <property type="protein sequence ID" value="NBR_0001452201-mRNA-1"/>
    <property type="gene ID" value="NBR_0001452201"/>
</dbReference>
<dbReference type="EMBL" id="UYSL01021395">
    <property type="protein sequence ID" value="VDL78112.1"/>
    <property type="molecule type" value="Genomic_DNA"/>
</dbReference>
<dbReference type="STRING" id="27835.A0A0N4YD48"/>
<dbReference type="AlphaFoldDB" id="A0A0N4YD48"/>
<organism evidence="3">
    <name type="scientific">Nippostrongylus brasiliensis</name>
    <name type="common">Rat hookworm</name>
    <dbReference type="NCBI Taxonomy" id="27835"/>
    <lineage>
        <taxon>Eukaryota</taxon>
        <taxon>Metazoa</taxon>
        <taxon>Ecdysozoa</taxon>
        <taxon>Nematoda</taxon>
        <taxon>Chromadorea</taxon>
        <taxon>Rhabditida</taxon>
        <taxon>Rhabditina</taxon>
        <taxon>Rhabditomorpha</taxon>
        <taxon>Strongyloidea</taxon>
        <taxon>Heligmosomidae</taxon>
        <taxon>Nippostrongylus</taxon>
    </lineage>
</organism>
<keyword evidence="2" id="KW-1185">Reference proteome</keyword>
<accession>A0A0N4YD48</accession>
<evidence type="ECO:0000313" key="2">
    <source>
        <dbReference type="Proteomes" id="UP000271162"/>
    </source>
</evidence>
<dbReference type="Proteomes" id="UP000271162">
    <property type="component" value="Unassembled WGS sequence"/>
</dbReference>
<sequence>MRTGSSADQVPIKWKFFDAMQILLITVDVGIVSLALVDANDKCIIYDLGALGRSSDAGIFMNSAMKTFLEEHDGDFPAPVDLGSVGKVGNHIVKKRDTHSVRSVVENYFGILASRFRILLQPIYATSDKVKDITLAIMISFP</sequence>
<evidence type="ECO:0000313" key="1">
    <source>
        <dbReference type="EMBL" id="VDL78112.1"/>
    </source>
</evidence>
<gene>
    <name evidence="1" type="ORF">NBR_LOCUS14523</name>
</gene>
<proteinExistence type="predicted"/>
<reference evidence="3" key="1">
    <citation type="submission" date="2017-02" db="UniProtKB">
        <authorList>
            <consortium name="WormBaseParasite"/>
        </authorList>
    </citation>
    <scope>IDENTIFICATION</scope>
</reference>
<evidence type="ECO:0000313" key="3">
    <source>
        <dbReference type="WBParaSite" id="NBR_0001452201-mRNA-1"/>
    </source>
</evidence>
<reference evidence="1 2" key="2">
    <citation type="submission" date="2018-11" db="EMBL/GenBank/DDBJ databases">
        <authorList>
            <consortium name="Pathogen Informatics"/>
        </authorList>
    </citation>
    <scope>NUCLEOTIDE SEQUENCE [LARGE SCALE GENOMIC DNA]</scope>
</reference>
<protein>
    <submittedName>
        <fullName evidence="3">DDE Tnp4 domain-containing protein</fullName>
    </submittedName>
</protein>
<name>A0A0N4YD48_NIPBR</name>